<keyword evidence="6" id="KW-1185">Reference proteome</keyword>
<protein>
    <submittedName>
        <fullName evidence="5">Sugar kinase</fullName>
    </submittedName>
</protein>
<accession>A0ABS6K672</accession>
<comment type="caution">
    <text evidence="5">The sequence shown here is derived from an EMBL/GenBank/DDBJ whole genome shotgun (WGS) entry which is preliminary data.</text>
</comment>
<dbReference type="CDD" id="cd01166">
    <property type="entry name" value="KdgK"/>
    <property type="match status" value="1"/>
</dbReference>
<evidence type="ECO:0000313" key="5">
    <source>
        <dbReference type="EMBL" id="MBU9726010.1"/>
    </source>
</evidence>
<evidence type="ECO:0000256" key="1">
    <source>
        <dbReference type="ARBA" id="ARBA00010688"/>
    </source>
</evidence>
<evidence type="ECO:0000256" key="2">
    <source>
        <dbReference type="ARBA" id="ARBA00022679"/>
    </source>
</evidence>
<keyword evidence="2" id="KW-0808">Transferase</keyword>
<feature type="domain" description="Carbohydrate kinase PfkB" evidence="4">
    <location>
        <begin position="23"/>
        <end position="310"/>
    </location>
</feature>
<sequence length="330" mass="35982">MFKKGGEKVEKGTLLVGEPMGLFIAQEKGEFEDVSGYTMALAGAEFNVAVGMRRLGHRVGYFTKLGNDPFGKRVIKMMKAENISTELIRFAEDHFTGFMLKSKVEKGDPDIFYFRRNSAASTLNAGDIEELDFNGYDAIHMTGITPALSESAREAVAALLEKTQENGMCFTFDPNLRPQLWGDQKVMCDYMNDIAGKSDMFLPGISEARILTGLEEPERIADYYLTKGAKTIIIKLGSVGAYYASGNENGYAEGFKVDQVVDTVGAGDGFAAGVLTGFREGLSMKEAVRRGNAVGAIQVMSIGDNDGLPTIQELNRFMSGQKDWRTGGSL</sequence>
<dbReference type="GO" id="GO:0016301">
    <property type="term" value="F:kinase activity"/>
    <property type="evidence" value="ECO:0007669"/>
    <property type="project" value="UniProtKB-KW"/>
</dbReference>
<evidence type="ECO:0000259" key="4">
    <source>
        <dbReference type="Pfam" id="PF00294"/>
    </source>
</evidence>
<dbReference type="SUPFAM" id="SSF53613">
    <property type="entry name" value="Ribokinase-like"/>
    <property type="match status" value="1"/>
</dbReference>
<organism evidence="5 6">
    <name type="scientific">Diplocloster modestus</name>
    <dbReference type="NCBI Taxonomy" id="2850322"/>
    <lineage>
        <taxon>Bacteria</taxon>
        <taxon>Bacillati</taxon>
        <taxon>Bacillota</taxon>
        <taxon>Clostridia</taxon>
        <taxon>Lachnospirales</taxon>
        <taxon>Lachnospiraceae</taxon>
        <taxon>Diplocloster</taxon>
    </lineage>
</organism>
<dbReference type="Proteomes" id="UP001314681">
    <property type="component" value="Unassembled WGS sequence"/>
</dbReference>
<dbReference type="PANTHER" id="PTHR43085:SF57">
    <property type="entry name" value="CARBOHYDRATE KINASE PFKB DOMAIN-CONTAINING PROTEIN"/>
    <property type="match status" value="1"/>
</dbReference>
<gene>
    <name evidence="5" type="ORF">KTH90_08280</name>
</gene>
<dbReference type="InterPro" id="IPR002173">
    <property type="entry name" value="Carboh/pur_kinase_PfkB_CS"/>
</dbReference>
<evidence type="ECO:0000313" key="6">
    <source>
        <dbReference type="Proteomes" id="UP001314681"/>
    </source>
</evidence>
<comment type="similarity">
    <text evidence="1">Belongs to the carbohydrate kinase PfkB family.</text>
</comment>
<evidence type="ECO:0000256" key="3">
    <source>
        <dbReference type="ARBA" id="ARBA00022777"/>
    </source>
</evidence>
<dbReference type="Pfam" id="PF00294">
    <property type="entry name" value="PfkB"/>
    <property type="match status" value="1"/>
</dbReference>
<proteinExistence type="inferred from homology"/>
<dbReference type="InterPro" id="IPR029056">
    <property type="entry name" value="Ribokinase-like"/>
</dbReference>
<name>A0ABS6K672_9FIRM</name>
<dbReference type="InterPro" id="IPR050306">
    <property type="entry name" value="PfkB_Carbo_kinase"/>
</dbReference>
<dbReference type="Gene3D" id="3.40.1190.20">
    <property type="match status" value="1"/>
</dbReference>
<reference evidence="5 6" key="1">
    <citation type="submission" date="2021-06" db="EMBL/GenBank/DDBJ databases">
        <title>Description of novel taxa of the family Lachnospiraceae.</title>
        <authorList>
            <person name="Chaplin A.V."/>
            <person name="Sokolova S.R."/>
            <person name="Pikina A.P."/>
            <person name="Korzhanova M."/>
            <person name="Belova V."/>
            <person name="Korostin D."/>
            <person name="Efimov B.A."/>
        </authorList>
    </citation>
    <scope>NUCLEOTIDE SEQUENCE [LARGE SCALE GENOMIC DNA]</scope>
    <source>
        <strain evidence="5 6">ASD4241</strain>
    </source>
</reference>
<dbReference type="PANTHER" id="PTHR43085">
    <property type="entry name" value="HEXOKINASE FAMILY MEMBER"/>
    <property type="match status" value="1"/>
</dbReference>
<keyword evidence="3 5" id="KW-0418">Kinase</keyword>
<dbReference type="EMBL" id="JAHQCX010000004">
    <property type="protein sequence ID" value="MBU9726010.1"/>
    <property type="molecule type" value="Genomic_DNA"/>
</dbReference>
<dbReference type="PROSITE" id="PS00584">
    <property type="entry name" value="PFKB_KINASES_2"/>
    <property type="match status" value="1"/>
</dbReference>
<dbReference type="InterPro" id="IPR011611">
    <property type="entry name" value="PfkB_dom"/>
</dbReference>